<dbReference type="EMBL" id="OV170231">
    <property type="protein sequence ID" value="CAH0717181.1"/>
    <property type="molecule type" value="Genomic_DNA"/>
</dbReference>
<evidence type="ECO:0000313" key="3">
    <source>
        <dbReference type="EMBL" id="CAH0717183.1"/>
    </source>
</evidence>
<accession>A0A8J9UB67</accession>
<gene>
    <name evidence="1" type="ORF">BINO364_LOCUS3815</name>
    <name evidence="2" type="ORF">BINO364_LOCUS3818</name>
    <name evidence="3" type="ORF">BINO364_LOCUS3820</name>
    <name evidence="4" type="ORF">BINO364_LOCUS3823</name>
</gene>
<sequence>MEQSLSAAKPVDTVDYLNIGNSCTNDIGMWRIILWFSDKYLDDNNNHGWLQHIRSKFKSDVNFNLNSKTFVQYRVPIDEFPLFDILILKTFTPAIYTLDGKNTDRCYYVMIEQRGTD</sequence>
<protein>
    <submittedName>
        <fullName evidence="4">Uncharacterized protein</fullName>
    </submittedName>
</protein>
<dbReference type="Proteomes" id="UP000838878">
    <property type="component" value="Chromosome 11"/>
</dbReference>
<keyword evidence="5" id="KW-1185">Reference proteome</keyword>
<evidence type="ECO:0000313" key="2">
    <source>
        <dbReference type="EMBL" id="CAH0717181.1"/>
    </source>
</evidence>
<dbReference type="EMBL" id="OV170231">
    <property type="protein sequence ID" value="CAH0717183.1"/>
    <property type="molecule type" value="Genomic_DNA"/>
</dbReference>
<feature type="non-terminal residue" evidence="4">
    <location>
        <position position="117"/>
    </location>
</feature>
<evidence type="ECO:0000313" key="1">
    <source>
        <dbReference type="EMBL" id="CAH0717178.1"/>
    </source>
</evidence>
<reference evidence="4" key="1">
    <citation type="submission" date="2021-12" db="EMBL/GenBank/DDBJ databases">
        <authorList>
            <person name="Martin H S."/>
        </authorList>
    </citation>
    <scope>NUCLEOTIDE SEQUENCE</scope>
</reference>
<name>A0A8J9UB67_9NEOP</name>
<organism evidence="4 5">
    <name type="scientific">Brenthis ino</name>
    <name type="common">lesser marbled fritillary</name>
    <dbReference type="NCBI Taxonomy" id="405034"/>
    <lineage>
        <taxon>Eukaryota</taxon>
        <taxon>Metazoa</taxon>
        <taxon>Ecdysozoa</taxon>
        <taxon>Arthropoda</taxon>
        <taxon>Hexapoda</taxon>
        <taxon>Insecta</taxon>
        <taxon>Pterygota</taxon>
        <taxon>Neoptera</taxon>
        <taxon>Endopterygota</taxon>
        <taxon>Lepidoptera</taxon>
        <taxon>Glossata</taxon>
        <taxon>Ditrysia</taxon>
        <taxon>Papilionoidea</taxon>
        <taxon>Nymphalidae</taxon>
        <taxon>Heliconiinae</taxon>
        <taxon>Argynnini</taxon>
        <taxon>Brenthis</taxon>
    </lineage>
</organism>
<evidence type="ECO:0000313" key="4">
    <source>
        <dbReference type="EMBL" id="CAH0717186.1"/>
    </source>
</evidence>
<dbReference type="EMBL" id="OV170231">
    <property type="protein sequence ID" value="CAH0717186.1"/>
    <property type="molecule type" value="Genomic_DNA"/>
</dbReference>
<proteinExistence type="predicted"/>
<dbReference type="AlphaFoldDB" id="A0A8J9UB67"/>
<dbReference type="EMBL" id="OV170231">
    <property type="protein sequence ID" value="CAH0717178.1"/>
    <property type="molecule type" value="Genomic_DNA"/>
</dbReference>
<evidence type="ECO:0000313" key="5">
    <source>
        <dbReference type="Proteomes" id="UP000838878"/>
    </source>
</evidence>